<dbReference type="EMBL" id="ML143409">
    <property type="protein sequence ID" value="TBU30012.1"/>
    <property type="molecule type" value="Genomic_DNA"/>
</dbReference>
<organism evidence="2">
    <name type="scientific">Dichomitus squalens</name>
    <dbReference type="NCBI Taxonomy" id="114155"/>
    <lineage>
        <taxon>Eukaryota</taxon>
        <taxon>Fungi</taxon>
        <taxon>Dikarya</taxon>
        <taxon>Basidiomycota</taxon>
        <taxon>Agaricomycotina</taxon>
        <taxon>Agaricomycetes</taxon>
        <taxon>Polyporales</taxon>
        <taxon>Polyporaceae</taxon>
        <taxon>Dichomitus</taxon>
    </lineage>
</organism>
<reference evidence="2" key="1">
    <citation type="submission" date="2019-01" db="EMBL/GenBank/DDBJ databases">
        <title>Draft genome sequences of three monokaryotic isolates of the white-rot basidiomycete fungus Dichomitus squalens.</title>
        <authorList>
            <consortium name="DOE Joint Genome Institute"/>
            <person name="Lopez S.C."/>
            <person name="Andreopoulos B."/>
            <person name="Pangilinan J."/>
            <person name="Lipzen A."/>
            <person name="Riley R."/>
            <person name="Ahrendt S."/>
            <person name="Ng V."/>
            <person name="Barry K."/>
            <person name="Daum C."/>
            <person name="Grigoriev I.V."/>
            <person name="Hilden K.S."/>
            <person name="Makela M.R."/>
            <person name="de Vries R.P."/>
        </authorList>
    </citation>
    <scope>NUCLEOTIDE SEQUENCE [LARGE SCALE GENOMIC DNA]</scope>
    <source>
        <strain evidence="2">OM18370.1</strain>
    </source>
</reference>
<evidence type="ECO:0000313" key="2">
    <source>
        <dbReference type="EMBL" id="TBU30012.1"/>
    </source>
</evidence>
<proteinExistence type="predicted"/>
<name>A0A4Q9MTU3_9APHY</name>
<evidence type="ECO:0000256" key="1">
    <source>
        <dbReference type="SAM" id="SignalP"/>
    </source>
</evidence>
<sequence length="133" mass="14931">MAVCRCLLLGALPKTLRATDCFDEPWLRQTCDNLGQRSVHRSHVRPQPGDSSSYPPCRCSVHNRVLSLLLCYVPRTRSLRIQLIDFHIAISEVSSLTLEPATVPDIRTKHAHLSVPHVNIYSGGCFRPFNLAN</sequence>
<protein>
    <recommendedName>
        <fullName evidence="3">Secreted protein</fullName>
    </recommendedName>
</protein>
<evidence type="ECO:0008006" key="3">
    <source>
        <dbReference type="Google" id="ProtNLM"/>
    </source>
</evidence>
<gene>
    <name evidence="2" type="ORF">BD311DRAFT_249886</name>
</gene>
<feature type="signal peptide" evidence="1">
    <location>
        <begin position="1"/>
        <end position="18"/>
    </location>
</feature>
<dbReference type="Proteomes" id="UP000292957">
    <property type="component" value="Unassembled WGS sequence"/>
</dbReference>
<keyword evidence="1" id="KW-0732">Signal</keyword>
<feature type="chain" id="PRO_5020826393" description="Secreted protein" evidence="1">
    <location>
        <begin position="19"/>
        <end position="133"/>
    </location>
</feature>
<dbReference type="AlphaFoldDB" id="A0A4Q9MTU3"/>
<accession>A0A4Q9MTU3</accession>